<evidence type="ECO:0000313" key="2">
    <source>
        <dbReference type="EMBL" id="PHQ30910.1"/>
    </source>
</evidence>
<evidence type="ECO:0000313" key="3">
    <source>
        <dbReference type="Proteomes" id="UP000229433"/>
    </source>
</evidence>
<dbReference type="OrthoDB" id="1429614at2"/>
<accession>A0A2G1VWC4</accession>
<proteinExistence type="predicted"/>
<reference evidence="2 3" key="1">
    <citation type="submission" date="2017-08" db="EMBL/GenBank/DDBJ databases">
        <title>The whole genome shortgun sequences of strain Leeuwenhoekiella nanhaiensis G18 from the South China Sea.</title>
        <authorList>
            <person name="Liu Q."/>
        </authorList>
    </citation>
    <scope>NUCLEOTIDE SEQUENCE [LARGE SCALE GENOMIC DNA]</scope>
    <source>
        <strain evidence="2 3">G18</strain>
    </source>
</reference>
<dbReference type="Proteomes" id="UP000229433">
    <property type="component" value="Unassembled WGS sequence"/>
</dbReference>
<dbReference type="EMBL" id="NQXA01000001">
    <property type="protein sequence ID" value="PHQ30910.1"/>
    <property type="molecule type" value="Genomic_DNA"/>
</dbReference>
<dbReference type="AlphaFoldDB" id="A0A2G1VWC4"/>
<organism evidence="2 3">
    <name type="scientific">Leeuwenhoekiella nanhaiensis</name>
    <dbReference type="NCBI Taxonomy" id="1655491"/>
    <lineage>
        <taxon>Bacteria</taxon>
        <taxon>Pseudomonadati</taxon>
        <taxon>Bacteroidota</taxon>
        <taxon>Flavobacteriia</taxon>
        <taxon>Flavobacteriales</taxon>
        <taxon>Flavobacteriaceae</taxon>
        <taxon>Leeuwenhoekiella</taxon>
    </lineage>
</organism>
<keyword evidence="3" id="KW-1185">Reference proteome</keyword>
<evidence type="ECO:0000256" key="1">
    <source>
        <dbReference type="SAM" id="Coils"/>
    </source>
</evidence>
<sequence length="195" mass="22316">MRTIKIALGTLLLTGALISCKNDQKEAQVEERTENEQQVEKDSADLERLRYAENADTGLKKPRLPENYEIDWDAVESDPKMRSDIEAWNDYNTFSASVKSLGLKEVPQEEITDYITRLEQEANNLQNTIPASVMTEEVQEDIKDIREEVADLRMVIKKYGTDEKKISNQVEELIEAYDDLNEELQETASKKGVSL</sequence>
<name>A0A2G1VWC4_9FLAO</name>
<comment type="caution">
    <text evidence="2">The sequence shown here is derived from an EMBL/GenBank/DDBJ whole genome shotgun (WGS) entry which is preliminary data.</text>
</comment>
<gene>
    <name evidence="2" type="ORF">CJ305_01405</name>
</gene>
<protein>
    <submittedName>
        <fullName evidence="2">Uncharacterized protein</fullName>
    </submittedName>
</protein>
<feature type="coiled-coil region" evidence="1">
    <location>
        <begin position="108"/>
        <end position="190"/>
    </location>
</feature>
<keyword evidence="1" id="KW-0175">Coiled coil</keyword>
<dbReference type="PROSITE" id="PS51257">
    <property type="entry name" value="PROKAR_LIPOPROTEIN"/>
    <property type="match status" value="1"/>
</dbReference>
<dbReference type="RefSeq" id="WP_099644449.1">
    <property type="nucleotide sequence ID" value="NZ_KZ319287.1"/>
</dbReference>